<keyword evidence="2" id="KW-1185">Reference proteome</keyword>
<dbReference type="OrthoDB" id="408512at2759"/>
<accession>A0A8J1TS64</accession>
<dbReference type="AlphaFoldDB" id="A0A8J1TS64"/>
<protein>
    <submittedName>
        <fullName evidence="1">Uncharacterized protein</fullName>
    </submittedName>
</protein>
<dbReference type="InterPro" id="IPR027417">
    <property type="entry name" value="P-loop_NTPase"/>
</dbReference>
<dbReference type="Gene3D" id="3.40.50.300">
    <property type="entry name" value="P-loop containing nucleotide triphosphate hydrolases"/>
    <property type="match status" value="1"/>
</dbReference>
<sequence>MGFTLAEIINELSDPYVLVLYRENLLEQYVSWKIADKNKVWWSTHSNPDTTVPVTLSALDKFIQEEKQQWAEAMKHIIKSKTMFVKYENLRDDKYTELNRILKFFKLGRTDRVFLDMITQQNPQKIENKVSNYEEIKRHILQNTDKYTLNLQ</sequence>
<organism evidence="1 2">
    <name type="scientific">Owenia fusiformis</name>
    <name type="common">Polychaete worm</name>
    <dbReference type="NCBI Taxonomy" id="6347"/>
    <lineage>
        <taxon>Eukaryota</taxon>
        <taxon>Metazoa</taxon>
        <taxon>Spiralia</taxon>
        <taxon>Lophotrochozoa</taxon>
        <taxon>Annelida</taxon>
        <taxon>Polychaeta</taxon>
        <taxon>Sedentaria</taxon>
        <taxon>Canalipalpata</taxon>
        <taxon>Sabellida</taxon>
        <taxon>Oweniida</taxon>
        <taxon>Oweniidae</taxon>
        <taxon>Owenia</taxon>
    </lineage>
</organism>
<evidence type="ECO:0000313" key="2">
    <source>
        <dbReference type="Proteomes" id="UP000749559"/>
    </source>
</evidence>
<reference evidence="1" key="1">
    <citation type="submission" date="2022-03" db="EMBL/GenBank/DDBJ databases">
        <authorList>
            <person name="Martin C."/>
        </authorList>
    </citation>
    <scope>NUCLEOTIDE SEQUENCE</scope>
</reference>
<dbReference type="SUPFAM" id="SSF52540">
    <property type="entry name" value="P-loop containing nucleoside triphosphate hydrolases"/>
    <property type="match status" value="1"/>
</dbReference>
<name>A0A8J1TS64_OWEFU</name>
<proteinExistence type="predicted"/>
<gene>
    <name evidence="1" type="ORF">OFUS_LOCUS14685</name>
</gene>
<evidence type="ECO:0000313" key="1">
    <source>
        <dbReference type="EMBL" id="CAH1789302.1"/>
    </source>
</evidence>
<comment type="caution">
    <text evidence="1">The sequence shown here is derived from an EMBL/GenBank/DDBJ whole genome shotgun (WGS) entry which is preliminary data.</text>
</comment>
<dbReference type="Proteomes" id="UP000749559">
    <property type="component" value="Unassembled WGS sequence"/>
</dbReference>
<dbReference type="EMBL" id="CAIIXF020000007">
    <property type="protein sequence ID" value="CAH1789302.1"/>
    <property type="molecule type" value="Genomic_DNA"/>
</dbReference>